<dbReference type="AlphaFoldDB" id="A0A9W9RQD8"/>
<reference evidence="3" key="1">
    <citation type="submission" date="2022-12" db="EMBL/GenBank/DDBJ databases">
        <authorList>
            <person name="Petersen C."/>
        </authorList>
    </citation>
    <scope>NUCLEOTIDE SEQUENCE</scope>
    <source>
        <strain evidence="3">IBT 35675</strain>
    </source>
</reference>
<dbReference type="EMBL" id="JAPZBR010000002">
    <property type="protein sequence ID" value="KAJ5363359.1"/>
    <property type="molecule type" value="Genomic_DNA"/>
</dbReference>
<protein>
    <submittedName>
        <fullName evidence="3">Uncharacterized protein</fullName>
    </submittedName>
</protein>
<evidence type="ECO:0000313" key="3">
    <source>
        <dbReference type="EMBL" id="KAJ5363359.1"/>
    </source>
</evidence>
<keyword evidence="2" id="KW-1133">Transmembrane helix</keyword>
<comment type="caution">
    <text evidence="3">The sequence shown here is derived from an EMBL/GenBank/DDBJ whole genome shotgun (WGS) entry which is preliminary data.</text>
</comment>
<evidence type="ECO:0000256" key="1">
    <source>
        <dbReference type="SAM" id="MobiDB-lite"/>
    </source>
</evidence>
<feature type="transmembrane region" description="Helical" evidence="2">
    <location>
        <begin position="167"/>
        <end position="189"/>
    </location>
</feature>
<reference evidence="3" key="2">
    <citation type="journal article" date="2023" name="IMA Fungus">
        <title>Comparative genomic study of the Penicillium genus elucidates a diverse pangenome and 15 lateral gene transfer events.</title>
        <authorList>
            <person name="Petersen C."/>
            <person name="Sorensen T."/>
            <person name="Nielsen M.R."/>
            <person name="Sondergaard T.E."/>
            <person name="Sorensen J.L."/>
            <person name="Fitzpatrick D.A."/>
            <person name="Frisvad J.C."/>
            <person name="Nielsen K.L."/>
        </authorList>
    </citation>
    <scope>NUCLEOTIDE SEQUENCE</scope>
    <source>
        <strain evidence="3">IBT 35675</strain>
    </source>
</reference>
<feature type="compositionally biased region" description="Low complexity" evidence="1">
    <location>
        <begin position="11"/>
        <end position="21"/>
    </location>
</feature>
<feature type="region of interest" description="Disordered" evidence="1">
    <location>
        <begin position="1"/>
        <end position="84"/>
    </location>
</feature>
<evidence type="ECO:0000256" key="2">
    <source>
        <dbReference type="SAM" id="Phobius"/>
    </source>
</evidence>
<keyword evidence="2" id="KW-0812">Transmembrane</keyword>
<keyword evidence="2" id="KW-0472">Membrane</keyword>
<organism evidence="3 4">
    <name type="scientific">Penicillium brevicompactum</name>
    <dbReference type="NCBI Taxonomy" id="5074"/>
    <lineage>
        <taxon>Eukaryota</taxon>
        <taxon>Fungi</taxon>
        <taxon>Dikarya</taxon>
        <taxon>Ascomycota</taxon>
        <taxon>Pezizomycotina</taxon>
        <taxon>Eurotiomycetes</taxon>
        <taxon>Eurotiomycetidae</taxon>
        <taxon>Eurotiales</taxon>
        <taxon>Aspergillaceae</taxon>
        <taxon>Penicillium</taxon>
    </lineage>
</organism>
<dbReference type="Proteomes" id="UP001148299">
    <property type="component" value="Unassembled WGS sequence"/>
</dbReference>
<name>A0A9W9RQD8_PENBR</name>
<gene>
    <name evidence="3" type="ORF">N7541_004203</name>
</gene>
<feature type="compositionally biased region" description="Basic residues" evidence="1">
    <location>
        <begin position="1"/>
        <end position="10"/>
    </location>
</feature>
<evidence type="ECO:0000313" key="4">
    <source>
        <dbReference type="Proteomes" id="UP001148299"/>
    </source>
</evidence>
<proteinExistence type="predicted"/>
<feature type="compositionally biased region" description="Low complexity" evidence="1">
    <location>
        <begin position="50"/>
        <end position="62"/>
    </location>
</feature>
<keyword evidence="4" id="KW-1185">Reference proteome</keyword>
<accession>A0A9W9RQD8</accession>
<sequence length="192" mass="20283">MGATRRRRSSRQSSSQDSPSDCFGVCGAGSGRRRRDADQAQANRPVELQGLPGPTPYYTPGGRHQPTSRRQSTPHEVGGDQVPSKQQFRHTLGNLDHENQEAINTAPGTLALGPAYLLVINPPPDSLALGPADLLVINPLQHILDLGPPALALTVPLRHALGAALPYAPLPGSLSTLTLLGLLLATLLVTTH</sequence>